<dbReference type="InterPro" id="IPR000086">
    <property type="entry name" value="NUDIX_hydrolase_dom"/>
</dbReference>
<dbReference type="PANTHER" id="PTHR10885">
    <property type="entry name" value="ISOPENTENYL-DIPHOSPHATE DELTA-ISOMERASE"/>
    <property type="match status" value="1"/>
</dbReference>
<dbReference type="GO" id="GO:0016787">
    <property type="term" value="F:hydrolase activity"/>
    <property type="evidence" value="ECO:0007669"/>
    <property type="project" value="UniProtKB-KW"/>
</dbReference>
<dbReference type="RefSeq" id="WP_096241343.1">
    <property type="nucleotide sequence ID" value="NZ_LT907978.1"/>
</dbReference>
<proteinExistence type="predicted"/>
<accession>A0A285PVN0</accession>
<keyword evidence="2" id="KW-0378">Hydrolase</keyword>
<evidence type="ECO:0000313" key="3">
    <source>
        <dbReference type="Proteomes" id="UP000217549"/>
    </source>
</evidence>
<dbReference type="CDD" id="cd04692">
    <property type="entry name" value="NUDIX_Hydrolase"/>
    <property type="match status" value="1"/>
</dbReference>
<organism evidence="2 3">
    <name type="scientific">Anaerobutyricum hallii</name>
    <dbReference type="NCBI Taxonomy" id="39488"/>
    <lineage>
        <taxon>Bacteria</taxon>
        <taxon>Bacillati</taxon>
        <taxon>Bacillota</taxon>
        <taxon>Clostridia</taxon>
        <taxon>Lachnospirales</taxon>
        <taxon>Lachnospiraceae</taxon>
        <taxon>Anaerobutyricum</taxon>
    </lineage>
</organism>
<keyword evidence="3" id="KW-1185">Reference proteome</keyword>
<dbReference type="KEGG" id="ehl:EHLA_3101"/>
<evidence type="ECO:0000259" key="1">
    <source>
        <dbReference type="PROSITE" id="PS51462"/>
    </source>
</evidence>
<dbReference type="STRING" id="39488.ERS852450_03259"/>
<dbReference type="EC" id="3.-.-.-" evidence="2"/>
<dbReference type="EMBL" id="LT907978">
    <property type="protein sequence ID" value="SOB73649.1"/>
    <property type="molecule type" value="Genomic_DNA"/>
</dbReference>
<dbReference type="GO" id="GO:0004452">
    <property type="term" value="F:isopentenyl-diphosphate delta-isomerase activity"/>
    <property type="evidence" value="ECO:0007669"/>
    <property type="project" value="TreeGrafter"/>
</dbReference>
<dbReference type="GO" id="GO:0009240">
    <property type="term" value="P:isopentenyl diphosphate biosynthetic process"/>
    <property type="evidence" value="ECO:0007669"/>
    <property type="project" value="TreeGrafter"/>
</dbReference>
<feature type="domain" description="Nudix hydrolase" evidence="1">
    <location>
        <begin position="29"/>
        <end position="199"/>
    </location>
</feature>
<dbReference type="GO" id="GO:0005737">
    <property type="term" value="C:cytoplasm"/>
    <property type="evidence" value="ECO:0007669"/>
    <property type="project" value="TreeGrafter"/>
</dbReference>
<dbReference type="Proteomes" id="UP000217549">
    <property type="component" value="Chromosome I"/>
</dbReference>
<sequence>MEEKNYKIYDSLYNVIGVAPYEEVHTKGLLHQVVHFWLAEKKEDQLWFYLQKRADNDIVYKGAYDILTSGHIDPEETHEEAMVHQIKEQLGVSLQKEQLTYIGHIHQQIKKGTYFDNAFVQSYLYVTDHAEKDFAGADNVVKVKFEELVAFVGDLDKKVTVYTTEGKLIEETTHDQWWLRDEEFEKVVEPYIKEHLNNY</sequence>
<gene>
    <name evidence="2" type="ORF">EHLA_3101</name>
</gene>
<dbReference type="Pfam" id="PF00293">
    <property type="entry name" value="NUDIX"/>
    <property type="match status" value="1"/>
</dbReference>
<dbReference type="AlphaFoldDB" id="A0A285PVN0"/>
<dbReference type="InterPro" id="IPR015797">
    <property type="entry name" value="NUDIX_hydrolase-like_dom_sf"/>
</dbReference>
<protein>
    <submittedName>
        <fullName evidence="2">Nudix hydrolase domain profile</fullName>
        <ecNumber evidence="2">3.-.-.-</ecNumber>
    </submittedName>
</protein>
<name>A0A285PVN0_9FIRM</name>
<evidence type="ECO:0000313" key="2">
    <source>
        <dbReference type="EMBL" id="SOB73649.1"/>
    </source>
</evidence>
<dbReference type="SUPFAM" id="SSF55811">
    <property type="entry name" value="Nudix"/>
    <property type="match status" value="1"/>
</dbReference>
<dbReference type="Gene3D" id="3.90.79.10">
    <property type="entry name" value="Nucleoside Triphosphate Pyrophosphohydrolase"/>
    <property type="match status" value="1"/>
</dbReference>
<dbReference type="PANTHER" id="PTHR10885:SF20">
    <property type="entry name" value="NUDIX HYDROLASE DOMAIN-CONTAINING PROTEIN"/>
    <property type="match status" value="1"/>
</dbReference>
<reference evidence="3" key="1">
    <citation type="submission" date="2017-09" db="EMBL/GenBank/DDBJ databases">
        <authorList>
            <person name="Shetty A S."/>
        </authorList>
    </citation>
    <scope>NUCLEOTIDE SEQUENCE [LARGE SCALE GENOMIC DNA]</scope>
</reference>
<dbReference type="PROSITE" id="PS51462">
    <property type="entry name" value="NUDIX"/>
    <property type="match status" value="1"/>
</dbReference>